<evidence type="ECO:0000256" key="1">
    <source>
        <dbReference type="SAM" id="MobiDB-lite"/>
    </source>
</evidence>
<name>A0AAU8NHA0_9BACL</name>
<organism evidence="2">
    <name type="scientific">Paenibacillus sp. AN1007</name>
    <dbReference type="NCBI Taxonomy" id="3151385"/>
    <lineage>
        <taxon>Bacteria</taxon>
        <taxon>Bacillati</taxon>
        <taxon>Bacillota</taxon>
        <taxon>Bacilli</taxon>
        <taxon>Bacillales</taxon>
        <taxon>Paenibacillaceae</taxon>
        <taxon>Paenibacillus</taxon>
    </lineage>
</organism>
<dbReference type="RefSeq" id="WP_366294416.1">
    <property type="nucleotide sequence ID" value="NZ_CP159992.1"/>
</dbReference>
<sequence length="110" mass="11993">MPYITYRGKNASLMLHGIRFAAKVPVLVESESVVKHFREREDFEVQQEKVIPLEELSVVQLKDKAKLAGIPGFADMKKPELLKALKGEGGGTQSEGADGKNADSNDPPTA</sequence>
<protein>
    <recommendedName>
        <fullName evidence="3">Rho termination factor N-terminal domain-containing protein</fullName>
    </recommendedName>
</protein>
<evidence type="ECO:0000313" key="2">
    <source>
        <dbReference type="EMBL" id="XCP96111.1"/>
    </source>
</evidence>
<accession>A0AAU8NHA0</accession>
<reference evidence="2" key="1">
    <citation type="submission" date="2024-05" db="EMBL/GenBank/DDBJ databases">
        <title>Draft genome assemblies of 36 bacteria isolated from hibernating arctic ground squirrels.</title>
        <authorList>
            <person name="McKee H."/>
            <person name="Mullen L."/>
            <person name="Drown D.M."/>
            <person name="Duddleston K.N."/>
        </authorList>
    </citation>
    <scope>NUCLEOTIDE SEQUENCE</scope>
    <source>
        <strain evidence="2">AN1007</strain>
    </source>
</reference>
<proteinExistence type="predicted"/>
<evidence type="ECO:0008006" key="3">
    <source>
        <dbReference type="Google" id="ProtNLM"/>
    </source>
</evidence>
<feature type="region of interest" description="Disordered" evidence="1">
    <location>
        <begin position="85"/>
        <end position="110"/>
    </location>
</feature>
<dbReference type="EMBL" id="CP159992">
    <property type="protein sequence ID" value="XCP96111.1"/>
    <property type="molecule type" value="Genomic_DNA"/>
</dbReference>
<gene>
    <name evidence="2" type="ORF">ABXS70_05195</name>
</gene>
<dbReference type="AlphaFoldDB" id="A0AAU8NHA0"/>